<sequence length="433" mass="47335">MATNLRSPTTRAALVDAYSAGNLLVPALNREGVECVHVRSPEPDVNMVKLKFPDGFVDDIRHEGDLAATAAALREWGIGCVIAGGESGVELADQLNAELGTPGNGMSRPTCRRNKYEMVLAVRDAGLPHAATVVSPDADEIIEWAETTAGYPVVLKPVSSAGQDNVMACASAEEVRAAHDKIRSSTNRQGQSNTVVLAQEFLAGTEYFVNTVSRDGQHHTAEIWRYCKRRIPGGHIIHDYVEPLSPDDPDAQEVEFYSHRILDALEIHNGAAHAEIMMTADGPVLVECAGRLGGGAAPQILSRSMAANQIDLIALSVARPDEFHQLPTSLHRLLRHTLYVHLINPNDHGIAPSHEDMGVIRALPSWAHTVLMHPEGARLTRTIDFPSQPGYVILISDDPVQLRADYEKLREIERVLYTGYPVSEQPRPIRPDR</sequence>
<name>A0ABN0Z8C0_9ACTN</name>
<dbReference type="SUPFAM" id="SSF56059">
    <property type="entry name" value="Glutathione synthetase ATP-binding domain-like"/>
    <property type="match status" value="1"/>
</dbReference>
<dbReference type="PROSITE" id="PS50975">
    <property type="entry name" value="ATP_GRASP"/>
    <property type="match status" value="1"/>
</dbReference>
<dbReference type="Pfam" id="PF13535">
    <property type="entry name" value="ATP-grasp_4"/>
    <property type="match status" value="1"/>
</dbReference>
<dbReference type="InterPro" id="IPR011761">
    <property type="entry name" value="ATP-grasp"/>
</dbReference>
<evidence type="ECO:0000259" key="5">
    <source>
        <dbReference type="PROSITE" id="PS50975"/>
    </source>
</evidence>
<comment type="caution">
    <text evidence="6">The sequence shown here is derived from an EMBL/GenBank/DDBJ whole genome shotgun (WGS) entry which is preliminary data.</text>
</comment>
<keyword evidence="7" id="KW-1185">Reference proteome</keyword>
<dbReference type="PANTHER" id="PTHR43585">
    <property type="entry name" value="FUMIPYRROLE BIOSYNTHESIS PROTEIN C"/>
    <property type="match status" value="1"/>
</dbReference>
<dbReference type="Gene3D" id="3.30.470.20">
    <property type="entry name" value="ATP-grasp fold, B domain"/>
    <property type="match status" value="1"/>
</dbReference>
<protein>
    <submittedName>
        <fullName evidence="6">ATP-grasp domain-containing protein</fullName>
    </submittedName>
</protein>
<dbReference type="NCBIfam" id="NF005543">
    <property type="entry name" value="PRK07206.1"/>
    <property type="match status" value="1"/>
</dbReference>
<proteinExistence type="predicted"/>
<dbReference type="RefSeq" id="WP_344033062.1">
    <property type="nucleotide sequence ID" value="NZ_BAAABX010000091.1"/>
</dbReference>
<dbReference type="InterPro" id="IPR052032">
    <property type="entry name" value="ATP-dep_AA_Ligase"/>
</dbReference>
<evidence type="ECO:0000256" key="1">
    <source>
        <dbReference type="ARBA" id="ARBA00022598"/>
    </source>
</evidence>
<feature type="domain" description="ATP-grasp" evidence="5">
    <location>
        <begin position="119"/>
        <end position="318"/>
    </location>
</feature>
<dbReference type="PANTHER" id="PTHR43585:SF2">
    <property type="entry name" value="ATP-GRASP ENZYME FSQD"/>
    <property type="match status" value="1"/>
</dbReference>
<evidence type="ECO:0000313" key="7">
    <source>
        <dbReference type="Proteomes" id="UP001500879"/>
    </source>
</evidence>
<evidence type="ECO:0000256" key="2">
    <source>
        <dbReference type="ARBA" id="ARBA00022741"/>
    </source>
</evidence>
<keyword evidence="3 4" id="KW-0067">ATP-binding</keyword>
<evidence type="ECO:0000256" key="4">
    <source>
        <dbReference type="PROSITE-ProRule" id="PRU00409"/>
    </source>
</evidence>
<gene>
    <name evidence="6" type="ORF">GCM10010357_70100</name>
</gene>
<evidence type="ECO:0000256" key="3">
    <source>
        <dbReference type="ARBA" id="ARBA00022840"/>
    </source>
</evidence>
<keyword evidence="1" id="KW-0436">Ligase</keyword>
<dbReference type="EMBL" id="BAAABX010000091">
    <property type="protein sequence ID" value="GAA0438635.1"/>
    <property type="molecule type" value="Genomic_DNA"/>
</dbReference>
<reference evidence="6 7" key="1">
    <citation type="journal article" date="2019" name="Int. J. Syst. Evol. Microbiol.">
        <title>The Global Catalogue of Microorganisms (GCM) 10K type strain sequencing project: providing services to taxonomists for standard genome sequencing and annotation.</title>
        <authorList>
            <consortium name="The Broad Institute Genomics Platform"/>
            <consortium name="The Broad Institute Genome Sequencing Center for Infectious Disease"/>
            <person name="Wu L."/>
            <person name="Ma J."/>
        </authorList>
    </citation>
    <scope>NUCLEOTIDE SEQUENCE [LARGE SCALE GENOMIC DNA]</scope>
    <source>
        <strain evidence="6 7">JCM 4788</strain>
    </source>
</reference>
<dbReference type="Proteomes" id="UP001500879">
    <property type="component" value="Unassembled WGS sequence"/>
</dbReference>
<accession>A0ABN0Z8C0</accession>
<evidence type="ECO:0000313" key="6">
    <source>
        <dbReference type="EMBL" id="GAA0438635.1"/>
    </source>
</evidence>
<organism evidence="6 7">
    <name type="scientific">Streptomyces luteireticuli</name>
    <dbReference type="NCBI Taxonomy" id="173858"/>
    <lineage>
        <taxon>Bacteria</taxon>
        <taxon>Bacillati</taxon>
        <taxon>Actinomycetota</taxon>
        <taxon>Actinomycetes</taxon>
        <taxon>Kitasatosporales</taxon>
        <taxon>Streptomycetaceae</taxon>
        <taxon>Streptomyces</taxon>
    </lineage>
</organism>
<keyword evidence="2 4" id="KW-0547">Nucleotide-binding</keyword>